<dbReference type="Gene3D" id="3.50.30.30">
    <property type="match status" value="1"/>
</dbReference>
<dbReference type="Pfam" id="PF02225">
    <property type="entry name" value="PA"/>
    <property type="match status" value="1"/>
</dbReference>
<name>A0ABT6M4N1_9NOCA</name>
<dbReference type="InterPro" id="IPR007484">
    <property type="entry name" value="Peptidase_M28"/>
</dbReference>
<evidence type="ECO:0000259" key="2">
    <source>
        <dbReference type="Pfam" id="PF02225"/>
    </source>
</evidence>
<dbReference type="InterPro" id="IPR046450">
    <property type="entry name" value="PA_dom_sf"/>
</dbReference>
<dbReference type="SUPFAM" id="SSF52025">
    <property type="entry name" value="PA domain"/>
    <property type="match status" value="1"/>
</dbReference>
<dbReference type="SUPFAM" id="SSF53187">
    <property type="entry name" value="Zn-dependent exopeptidases"/>
    <property type="match status" value="1"/>
</dbReference>
<dbReference type="PANTHER" id="PTHR12147">
    <property type="entry name" value="METALLOPEPTIDASE M28 FAMILY MEMBER"/>
    <property type="match status" value="1"/>
</dbReference>
<gene>
    <name evidence="4" type="ORF">M2280_000039</name>
</gene>
<dbReference type="Gene3D" id="3.40.630.10">
    <property type="entry name" value="Zn peptidases"/>
    <property type="match status" value="1"/>
</dbReference>
<sequence>MNPPFPAGRFCCVRSPAAGVGIGYARRMRMTVGFVAALTGALVLSGCSDPDDVGPPVDGPSLAAAIDTDAVIGDLAQLERIAGDNGGNRAAGTPGYDASVDYVVDQLEQAGFDVDTPEFAVDLFHATTQTLQVSGRQVPVKALTYSPPTPAGGLTARLVPVPSDDTPGCDDTDYAGLDVTGAVVLVDRGACPFAQKQRVAAERGAVAILVADNVDGDLTAGTLGSKDDARIPTGAVGKADGAALRQGGDATLTLDTTVESVKSRNVIAQTRTGASDNVVMVGAHLDSVPEGPGVNDDGSGVAVLLESARQLGATPNVTNAVRFAFWGAEEVGLDGSSAYVDGLDDAARADIAMYLNFDMVGSHNAGYFVYDGDDSDRVGEGPGPQGSAGIERTFDAILLQLGVSPDGTDFDGRSDYGPFVAAGIPAGGLFTGAEEIKTPVQAGKWGGESGAGFDPNYHNAQDTLANVDRTALGLNAEAVGYGIGHYAQSIDGPNGVPAAGDARSGARAGTGK</sequence>
<reference evidence="4 5" key="1">
    <citation type="submission" date="2023-04" db="EMBL/GenBank/DDBJ databases">
        <title>Forest soil microbial communities from Buena Vista Peninsula, Colon Province, Panama.</title>
        <authorList>
            <person name="Bouskill N."/>
        </authorList>
    </citation>
    <scope>NUCLEOTIDE SEQUENCE [LARGE SCALE GENOMIC DNA]</scope>
    <source>
        <strain evidence="4 5">CFH S0262</strain>
    </source>
</reference>
<dbReference type="InterPro" id="IPR045175">
    <property type="entry name" value="M28_fam"/>
</dbReference>
<dbReference type="Proteomes" id="UP001160334">
    <property type="component" value="Unassembled WGS sequence"/>
</dbReference>
<dbReference type="PANTHER" id="PTHR12147:SF26">
    <property type="entry name" value="PEPTIDASE M28 DOMAIN-CONTAINING PROTEIN"/>
    <property type="match status" value="1"/>
</dbReference>
<evidence type="ECO:0000259" key="3">
    <source>
        <dbReference type="Pfam" id="PF04389"/>
    </source>
</evidence>
<dbReference type="CDD" id="cd04816">
    <property type="entry name" value="PA_SaNapH_like"/>
    <property type="match status" value="1"/>
</dbReference>
<keyword evidence="5" id="KW-1185">Reference proteome</keyword>
<feature type="compositionally biased region" description="Low complexity" evidence="1">
    <location>
        <begin position="498"/>
        <end position="512"/>
    </location>
</feature>
<protein>
    <submittedName>
        <fullName evidence="4">Zn-dependent M28 family amino/carboxypeptidase</fullName>
    </submittedName>
</protein>
<feature type="domain" description="PA" evidence="2">
    <location>
        <begin position="155"/>
        <end position="244"/>
    </location>
</feature>
<evidence type="ECO:0000313" key="5">
    <source>
        <dbReference type="Proteomes" id="UP001160334"/>
    </source>
</evidence>
<comment type="caution">
    <text evidence="4">The sequence shown here is derived from an EMBL/GenBank/DDBJ whole genome shotgun (WGS) entry which is preliminary data.</text>
</comment>
<dbReference type="EMBL" id="JARXVC010000001">
    <property type="protein sequence ID" value="MDH6278834.1"/>
    <property type="molecule type" value="Genomic_DNA"/>
</dbReference>
<dbReference type="Pfam" id="PF04389">
    <property type="entry name" value="Peptidase_M28"/>
    <property type="match status" value="1"/>
</dbReference>
<organism evidence="4 5">
    <name type="scientific">Prescottella agglutinans</name>
    <dbReference type="NCBI Taxonomy" id="1644129"/>
    <lineage>
        <taxon>Bacteria</taxon>
        <taxon>Bacillati</taxon>
        <taxon>Actinomycetota</taxon>
        <taxon>Actinomycetes</taxon>
        <taxon>Mycobacteriales</taxon>
        <taxon>Nocardiaceae</taxon>
        <taxon>Prescottella</taxon>
    </lineage>
</organism>
<proteinExistence type="predicted"/>
<evidence type="ECO:0000256" key="1">
    <source>
        <dbReference type="SAM" id="MobiDB-lite"/>
    </source>
</evidence>
<dbReference type="InterPro" id="IPR003137">
    <property type="entry name" value="PA_domain"/>
</dbReference>
<feature type="region of interest" description="Disordered" evidence="1">
    <location>
        <begin position="492"/>
        <end position="512"/>
    </location>
</feature>
<accession>A0ABT6M4N1</accession>
<evidence type="ECO:0000313" key="4">
    <source>
        <dbReference type="EMBL" id="MDH6278834.1"/>
    </source>
</evidence>
<feature type="domain" description="Peptidase M28" evidence="3">
    <location>
        <begin position="265"/>
        <end position="479"/>
    </location>
</feature>